<feature type="region of interest" description="Disordered" evidence="1">
    <location>
        <begin position="1"/>
        <end position="36"/>
    </location>
</feature>
<evidence type="ECO:0000313" key="2">
    <source>
        <dbReference type="EMBL" id="RAR86531.1"/>
    </source>
</evidence>
<feature type="compositionally biased region" description="Polar residues" evidence="1">
    <location>
        <begin position="189"/>
        <end position="199"/>
    </location>
</feature>
<dbReference type="Proteomes" id="UP000248856">
    <property type="component" value="Unassembled WGS sequence"/>
</dbReference>
<keyword evidence="3" id="KW-1185">Reference proteome</keyword>
<proteinExistence type="predicted"/>
<organism evidence="2 3">
    <name type="scientific">Paracidovorax anthurii</name>
    <dbReference type="NCBI Taxonomy" id="78229"/>
    <lineage>
        <taxon>Bacteria</taxon>
        <taxon>Pseudomonadati</taxon>
        <taxon>Pseudomonadota</taxon>
        <taxon>Betaproteobacteria</taxon>
        <taxon>Burkholderiales</taxon>
        <taxon>Comamonadaceae</taxon>
        <taxon>Paracidovorax</taxon>
    </lineage>
</organism>
<feature type="region of interest" description="Disordered" evidence="1">
    <location>
        <begin position="163"/>
        <end position="225"/>
    </location>
</feature>
<dbReference type="AlphaFoldDB" id="A0A328ZKU4"/>
<sequence length="225" mass="24308">MTHISGSGSRRPLPASTTTLPETGTTATAAPDSSRAMVRSLSQRVAGSLRTLVPNAATARGLTRSFSACIRPDFAKRREQNKELEKLNELRQHGVRDLGGLLAGVDVKRLPPLPESSLNQEDSIREHRSIKQKAKDKEKEKAEQSRRISARFQNLLQAESSRLSYRGDTSLRLDPAVQAPGEGSLPGPSVTSAPGQIQEESPARESGASVIEIDGVSPGRPWENV</sequence>
<evidence type="ECO:0000256" key="1">
    <source>
        <dbReference type="SAM" id="MobiDB-lite"/>
    </source>
</evidence>
<feature type="compositionally biased region" description="Basic and acidic residues" evidence="1">
    <location>
        <begin position="122"/>
        <end position="146"/>
    </location>
</feature>
<protein>
    <submittedName>
        <fullName evidence="2">Uncharacterized protein</fullName>
    </submittedName>
</protein>
<dbReference type="OrthoDB" id="9977995at2"/>
<comment type="caution">
    <text evidence="2">The sequence shown here is derived from an EMBL/GenBank/DDBJ whole genome shotgun (WGS) entry which is preliminary data.</text>
</comment>
<name>A0A328ZKU4_9BURK</name>
<feature type="compositionally biased region" description="Low complexity" evidence="1">
    <location>
        <begin position="14"/>
        <end position="31"/>
    </location>
</feature>
<dbReference type="EMBL" id="QLTA01000001">
    <property type="protein sequence ID" value="RAR86531.1"/>
    <property type="molecule type" value="Genomic_DNA"/>
</dbReference>
<evidence type="ECO:0000313" key="3">
    <source>
        <dbReference type="Proteomes" id="UP000248856"/>
    </source>
</evidence>
<gene>
    <name evidence="2" type="ORF">AX018_1001117</name>
</gene>
<accession>A0A328ZKU4</accession>
<feature type="region of interest" description="Disordered" evidence="1">
    <location>
        <begin position="109"/>
        <end position="146"/>
    </location>
</feature>
<reference evidence="2 3" key="1">
    <citation type="submission" date="2018-06" db="EMBL/GenBank/DDBJ databases">
        <title>Genomic Encyclopedia of Archaeal and Bacterial Type Strains, Phase II (KMG-II): from individual species to whole genera.</title>
        <authorList>
            <person name="Goeker M."/>
        </authorList>
    </citation>
    <scope>NUCLEOTIDE SEQUENCE [LARGE SCALE GENOMIC DNA]</scope>
    <source>
        <strain evidence="2 3">CFPB 3232</strain>
    </source>
</reference>
<dbReference type="RefSeq" id="WP_146749177.1">
    <property type="nucleotide sequence ID" value="NZ_CBCSGC010000119.1"/>
</dbReference>